<dbReference type="Proteomes" id="UP000266841">
    <property type="component" value="Unassembled WGS sequence"/>
</dbReference>
<feature type="region of interest" description="Disordered" evidence="1">
    <location>
        <begin position="1"/>
        <end position="27"/>
    </location>
</feature>
<name>K0SWS1_THAOC</name>
<protein>
    <submittedName>
        <fullName evidence="2">Uncharacterized protein</fullName>
    </submittedName>
</protein>
<sequence length="163" mass="18430">MRFTRASVRSTTDSSPSSSSRTSSRRFGGDEFNVGDCVQAWDSGLYTATVKGVENRDGRVKYLVSFVDKSRGELSRWMNANDLLPMKRNETKHARSKPSFILPGDNAKCSIMPQSRRKKSVRARRWYCKVLVGKVECEKIGMIDGMCRCHHKAFKAARRSTKG</sequence>
<reference evidence="2 3" key="1">
    <citation type="journal article" date="2012" name="Genome Biol.">
        <title>Genome and low-iron response of an oceanic diatom adapted to chronic iron limitation.</title>
        <authorList>
            <person name="Lommer M."/>
            <person name="Specht M."/>
            <person name="Roy A.S."/>
            <person name="Kraemer L."/>
            <person name="Andreson R."/>
            <person name="Gutowska M.A."/>
            <person name="Wolf J."/>
            <person name="Bergner S.V."/>
            <person name="Schilhabel M.B."/>
            <person name="Klostermeier U.C."/>
            <person name="Beiko R.G."/>
            <person name="Rosenstiel P."/>
            <person name="Hippler M."/>
            <person name="Laroche J."/>
        </authorList>
    </citation>
    <scope>NUCLEOTIDE SEQUENCE [LARGE SCALE GENOMIC DNA]</scope>
    <source>
        <strain evidence="2 3">CCMP1005</strain>
    </source>
</reference>
<dbReference type="EMBL" id="AGNL01009427">
    <property type="protein sequence ID" value="EJK69880.1"/>
    <property type="molecule type" value="Genomic_DNA"/>
</dbReference>
<feature type="compositionally biased region" description="Low complexity" evidence="1">
    <location>
        <begin position="7"/>
        <end position="26"/>
    </location>
</feature>
<evidence type="ECO:0000313" key="3">
    <source>
        <dbReference type="Proteomes" id="UP000266841"/>
    </source>
</evidence>
<evidence type="ECO:0000256" key="1">
    <source>
        <dbReference type="SAM" id="MobiDB-lite"/>
    </source>
</evidence>
<evidence type="ECO:0000313" key="2">
    <source>
        <dbReference type="EMBL" id="EJK69880.1"/>
    </source>
</evidence>
<dbReference type="AlphaFoldDB" id="K0SWS1"/>
<organism evidence="2 3">
    <name type="scientific">Thalassiosira oceanica</name>
    <name type="common">Marine diatom</name>
    <dbReference type="NCBI Taxonomy" id="159749"/>
    <lineage>
        <taxon>Eukaryota</taxon>
        <taxon>Sar</taxon>
        <taxon>Stramenopiles</taxon>
        <taxon>Ochrophyta</taxon>
        <taxon>Bacillariophyta</taxon>
        <taxon>Coscinodiscophyceae</taxon>
        <taxon>Thalassiosirophycidae</taxon>
        <taxon>Thalassiosirales</taxon>
        <taxon>Thalassiosiraceae</taxon>
        <taxon>Thalassiosira</taxon>
    </lineage>
</organism>
<proteinExistence type="predicted"/>
<gene>
    <name evidence="2" type="ORF">THAOC_08823</name>
</gene>
<comment type="caution">
    <text evidence="2">The sequence shown here is derived from an EMBL/GenBank/DDBJ whole genome shotgun (WGS) entry which is preliminary data.</text>
</comment>
<keyword evidence="3" id="KW-1185">Reference proteome</keyword>
<accession>K0SWS1</accession>